<keyword evidence="4" id="KW-1185">Reference proteome</keyword>
<dbReference type="OrthoDB" id="4548993at2"/>
<sequence length="200" mass="22232">MADLLTEPRSGDLASEEIAARLVAITANLDAHIEERAIVIAAERITAAEDAAEQKVAGLMASHASEVQRLEDLIKELRRQLKPLRRHIEETCPEVKERRARFEAERTGRLDLDVGHDRDLLLDAARVVIETQRADRTTIQRKARVGFAKAGRLLELLEQFRVIGPVPATTSGKRPVLLPKEETDGALKRLRKEIGEASNG</sequence>
<dbReference type="Gene3D" id="1.10.10.10">
    <property type="entry name" value="Winged helix-like DNA-binding domain superfamily/Winged helix DNA-binding domain"/>
    <property type="match status" value="1"/>
</dbReference>
<evidence type="ECO:0000259" key="2">
    <source>
        <dbReference type="SMART" id="SM00843"/>
    </source>
</evidence>
<dbReference type="SMART" id="SM00843">
    <property type="entry name" value="Ftsk_gamma"/>
    <property type="match status" value="1"/>
</dbReference>
<organism evidence="3 4">
    <name type="scientific">Actinomadura rubrisoli</name>
    <dbReference type="NCBI Taxonomy" id="2530368"/>
    <lineage>
        <taxon>Bacteria</taxon>
        <taxon>Bacillati</taxon>
        <taxon>Actinomycetota</taxon>
        <taxon>Actinomycetes</taxon>
        <taxon>Streptosporangiales</taxon>
        <taxon>Thermomonosporaceae</taxon>
        <taxon>Actinomadura</taxon>
    </lineage>
</organism>
<dbReference type="RefSeq" id="WP_131888762.1">
    <property type="nucleotide sequence ID" value="NZ_SMKU01000002.1"/>
</dbReference>
<proteinExistence type="predicted"/>
<keyword evidence="1" id="KW-0175">Coiled coil</keyword>
<gene>
    <name evidence="3" type="ORF">E1298_00795</name>
</gene>
<evidence type="ECO:0000256" key="1">
    <source>
        <dbReference type="SAM" id="Coils"/>
    </source>
</evidence>
<dbReference type="Proteomes" id="UP000294513">
    <property type="component" value="Unassembled WGS sequence"/>
</dbReference>
<dbReference type="InterPro" id="IPR036390">
    <property type="entry name" value="WH_DNA-bd_sf"/>
</dbReference>
<protein>
    <recommendedName>
        <fullName evidence="2">FtsK gamma domain-containing protein</fullName>
    </recommendedName>
</protein>
<dbReference type="SUPFAM" id="SSF46785">
    <property type="entry name" value="Winged helix' DNA-binding domain"/>
    <property type="match status" value="1"/>
</dbReference>
<dbReference type="AlphaFoldDB" id="A0A4R5CGK2"/>
<name>A0A4R5CGK2_9ACTN</name>
<reference evidence="3 4" key="1">
    <citation type="submission" date="2019-03" db="EMBL/GenBank/DDBJ databases">
        <title>Draft genome sequences of novel Actinobacteria.</title>
        <authorList>
            <person name="Sahin N."/>
            <person name="Ay H."/>
            <person name="Saygin H."/>
        </authorList>
    </citation>
    <scope>NUCLEOTIDE SEQUENCE [LARGE SCALE GENOMIC DNA]</scope>
    <source>
        <strain evidence="3 4">H3C3</strain>
    </source>
</reference>
<dbReference type="InterPro" id="IPR018541">
    <property type="entry name" value="Ftsk_gamma"/>
</dbReference>
<dbReference type="InterPro" id="IPR036388">
    <property type="entry name" value="WH-like_DNA-bd_sf"/>
</dbReference>
<feature type="coiled-coil region" evidence="1">
    <location>
        <begin position="60"/>
        <end position="87"/>
    </location>
</feature>
<feature type="domain" description="FtsK gamma" evidence="2">
    <location>
        <begin position="114"/>
        <end position="181"/>
    </location>
</feature>
<dbReference type="EMBL" id="SMKU01000002">
    <property type="protein sequence ID" value="TDD97600.1"/>
    <property type="molecule type" value="Genomic_DNA"/>
</dbReference>
<evidence type="ECO:0000313" key="4">
    <source>
        <dbReference type="Proteomes" id="UP000294513"/>
    </source>
</evidence>
<comment type="caution">
    <text evidence="3">The sequence shown here is derived from an EMBL/GenBank/DDBJ whole genome shotgun (WGS) entry which is preliminary data.</text>
</comment>
<evidence type="ECO:0000313" key="3">
    <source>
        <dbReference type="EMBL" id="TDD97600.1"/>
    </source>
</evidence>
<dbReference type="Pfam" id="PF09397">
    <property type="entry name" value="FtsK_gamma"/>
    <property type="match status" value="1"/>
</dbReference>
<accession>A0A4R5CGK2</accession>